<keyword evidence="5" id="KW-0472">Membrane</keyword>
<name>A0A383E9F0_9ZZZZ</name>
<proteinExistence type="predicted"/>
<dbReference type="Pfam" id="PF00213">
    <property type="entry name" value="OSCP"/>
    <property type="match status" value="1"/>
</dbReference>
<dbReference type="InterPro" id="IPR000711">
    <property type="entry name" value="ATPase_OSCP/dsu"/>
</dbReference>
<dbReference type="EMBL" id="UINC01224029">
    <property type="protein sequence ID" value="SVE53467.1"/>
    <property type="molecule type" value="Genomic_DNA"/>
</dbReference>
<reference evidence="7" key="1">
    <citation type="submission" date="2018-05" db="EMBL/GenBank/DDBJ databases">
        <authorList>
            <person name="Lanie J.A."/>
            <person name="Ng W.-L."/>
            <person name="Kazmierczak K.M."/>
            <person name="Andrzejewski T.M."/>
            <person name="Davidsen T.M."/>
            <person name="Wayne K.J."/>
            <person name="Tettelin H."/>
            <person name="Glass J.I."/>
            <person name="Rusch D."/>
            <person name="Podicherti R."/>
            <person name="Tsui H.-C.T."/>
            <person name="Winkler M.E."/>
        </authorList>
    </citation>
    <scope>NUCLEOTIDE SEQUENCE</scope>
</reference>
<evidence type="ECO:0000313" key="7">
    <source>
        <dbReference type="EMBL" id="SVE53467.1"/>
    </source>
</evidence>
<dbReference type="SUPFAM" id="SSF47928">
    <property type="entry name" value="N-terminal domain of the delta subunit of the F1F0-ATP synthase"/>
    <property type="match status" value="1"/>
</dbReference>
<keyword evidence="6" id="KW-0066">ATP synthesis</keyword>
<keyword evidence="4" id="KW-0406">Ion transport</keyword>
<feature type="non-terminal residue" evidence="7">
    <location>
        <position position="92"/>
    </location>
</feature>
<accession>A0A383E9F0</accession>
<keyword evidence="2" id="KW-0813">Transport</keyword>
<gene>
    <name evidence="7" type="ORF">METZ01_LOCUS506321</name>
</gene>
<comment type="subcellular location">
    <subcellularLocation>
        <location evidence="1">Membrane</location>
    </subcellularLocation>
</comment>
<dbReference type="Gene3D" id="1.10.520.20">
    <property type="entry name" value="N-terminal domain of the delta subunit of the F1F0-ATP synthase"/>
    <property type="match status" value="1"/>
</dbReference>
<organism evidence="7">
    <name type="scientific">marine metagenome</name>
    <dbReference type="NCBI Taxonomy" id="408172"/>
    <lineage>
        <taxon>unclassified sequences</taxon>
        <taxon>metagenomes</taxon>
        <taxon>ecological metagenomes</taxon>
    </lineage>
</organism>
<evidence type="ECO:0000256" key="4">
    <source>
        <dbReference type="ARBA" id="ARBA00023065"/>
    </source>
</evidence>
<keyword evidence="3" id="KW-0375">Hydrogen ion transport</keyword>
<evidence type="ECO:0000256" key="5">
    <source>
        <dbReference type="ARBA" id="ARBA00023136"/>
    </source>
</evidence>
<dbReference type="AlphaFoldDB" id="A0A383E9F0"/>
<dbReference type="GO" id="GO:0046933">
    <property type="term" value="F:proton-transporting ATP synthase activity, rotational mechanism"/>
    <property type="evidence" value="ECO:0007669"/>
    <property type="project" value="InterPro"/>
</dbReference>
<evidence type="ECO:0000256" key="1">
    <source>
        <dbReference type="ARBA" id="ARBA00004370"/>
    </source>
</evidence>
<dbReference type="InterPro" id="IPR026015">
    <property type="entry name" value="ATP_synth_OSCP/delta_N_sf"/>
</dbReference>
<protein>
    <submittedName>
        <fullName evidence="7">Uncharacterized protein</fullName>
    </submittedName>
</protein>
<evidence type="ECO:0000256" key="2">
    <source>
        <dbReference type="ARBA" id="ARBA00022448"/>
    </source>
</evidence>
<sequence>MELSTIAKPYAQAIFEIAGQGKSVPSWSDFLAAASAIMADKNTKAFIASPGKSKDQKVNLISALIGKTNSKELSKQESAFINLILNNNRSSA</sequence>
<evidence type="ECO:0000256" key="6">
    <source>
        <dbReference type="ARBA" id="ARBA00023310"/>
    </source>
</evidence>
<dbReference type="GO" id="GO:0016020">
    <property type="term" value="C:membrane"/>
    <property type="evidence" value="ECO:0007669"/>
    <property type="project" value="UniProtKB-SubCell"/>
</dbReference>
<evidence type="ECO:0000256" key="3">
    <source>
        <dbReference type="ARBA" id="ARBA00022781"/>
    </source>
</evidence>